<comment type="caution">
    <text evidence="2">The sequence shown here is derived from an EMBL/GenBank/DDBJ whole genome shotgun (WGS) entry which is preliminary data.</text>
</comment>
<dbReference type="PANTHER" id="PTHR11732">
    <property type="entry name" value="ALDO/KETO REDUCTASE"/>
    <property type="match status" value="1"/>
</dbReference>
<dbReference type="SUPFAM" id="SSF51430">
    <property type="entry name" value="NAD(P)-linked oxidoreductase"/>
    <property type="match status" value="1"/>
</dbReference>
<reference evidence="2 3" key="1">
    <citation type="submission" date="2024-09" db="EMBL/GenBank/DDBJ databases">
        <authorList>
            <person name="Sun Q."/>
            <person name="Mori K."/>
        </authorList>
    </citation>
    <scope>NUCLEOTIDE SEQUENCE [LARGE SCALE GENOMIC DNA]</scope>
    <source>
        <strain evidence="2 3">TBRC 5777</strain>
    </source>
</reference>
<dbReference type="PROSITE" id="PS00062">
    <property type="entry name" value="ALDOKETO_REDUCTASE_2"/>
    <property type="match status" value="1"/>
</dbReference>
<accession>A0ABV6K194</accession>
<dbReference type="InterPro" id="IPR020471">
    <property type="entry name" value="AKR"/>
</dbReference>
<dbReference type="EMBL" id="JBHLUN010000014">
    <property type="protein sequence ID" value="MFC0410341.1"/>
    <property type="molecule type" value="Genomic_DNA"/>
</dbReference>
<dbReference type="Pfam" id="PF00248">
    <property type="entry name" value="Aldo_ket_red"/>
    <property type="match status" value="1"/>
</dbReference>
<sequence>MPTIPRIDTQHLSIPRLGYGTWRLSGAEGQRSVESALALGYDHLDTAEMYKNEAEVGAAVAASGKRRDSLFITSKVWHENLAPDAMGRAIDASLRALKTDYLDLYLIHWPSPEMDLDSALKALNGLRESGKAKAVGVSNFPAGMLRRALDTGVPLAAVQVEYHIGLSQDRLLEVVRPAGMVLEAYSPLGRGEILEEPVLRQVAERHGASPAQVALAWLLRQDAVVAIPKAARESSQRANLDALPLAAKLTEEDVAAIARLPGNNRLVNPAFAPDWNS</sequence>
<dbReference type="Gene3D" id="3.20.20.100">
    <property type="entry name" value="NADP-dependent oxidoreductase domain"/>
    <property type="match status" value="1"/>
</dbReference>
<evidence type="ECO:0000313" key="2">
    <source>
        <dbReference type="EMBL" id="MFC0410341.1"/>
    </source>
</evidence>
<evidence type="ECO:0000259" key="1">
    <source>
        <dbReference type="Pfam" id="PF00248"/>
    </source>
</evidence>
<dbReference type="Proteomes" id="UP001589865">
    <property type="component" value="Unassembled WGS sequence"/>
</dbReference>
<protein>
    <submittedName>
        <fullName evidence="2">Aldo/keto reductase</fullName>
    </submittedName>
</protein>
<dbReference type="PRINTS" id="PR00069">
    <property type="entry name" value="ALDKETRDTASE"/>
</dbReference>
<evidence type="ECO:0000313" key="3">
    <source>
        <dbReference type="Proteomes" id="UP001589865"/>
    </source>
</evidence>
<dbReference type="InterPro" id="IPR023210">
    <property type="entry name" value="NADP_OxRdtase_dom"/>
</dbReference>
<dbReference type="RefSeq" id="WP_377046090.1">
    <property type="nucleotide sequence ID" value="NZ_JBHLUN010000014.1"/>
</dbReference>
<dbReference type="InterPro" id="IPR036812">
    <property type="entry name" value="NAD(P)_OxRdtase_dom_sf"/>
</dbReference>
<organism evidence="2 3">
    <name type="scientific">Roseomonas elaeocarpi</name>
    <dbReference type="NCBI Taxonomy" id="907779"/>
    <lineage>
        <taxon>Bacteria</taxon>
        <taxon>Pseudomonadati</taxon>
        <taxon>Pseudomonadota</taxon>
        <taxon>Alphaproteobacteria</taxon>
        <taxon>Acetobacterales</taxon>
        <taxon>Roseomonadaceae</taxon>
        <taxon>Roseomonas</taxon>
    </lineage>
</organism>
<proteinExistence type="predicted"/>
<gene>
    <name evidence="2" type="ORF">ACFFGY_18965</name>
</gene>
<feature type="domain" description="NADP-dependent oxidoreductase" evidence="1">
    <location>
        <begin position="16"/>
        <end position="259"/>
    </location>
</feature>
<dbReference type="InterPro" id="IPR018170">
    <property type="entry name" value="Aldo/ket_reductase_CS"/>
</dbReference>
<keyword evidence="3" id="KW-1185">Reference proteome</keyword>
<name>A0ABV6K194_9PROT</name>
<dbReference type="PIRSF" id="PIRSF000097">
    <property type="entry name" value="AKR"/>
    <property type="match status" value="1"/>
</dbReference>